<evidence type="ECO:0000259" key="8">
    <source>
        <dbReference type="PROSITE" id="PS51039"/>
    </source>
</evidence>
<proteinExistence type="predicted"/>
<dbReference type="GeneID" id="110415996"/>
<dbReference type="SUPFAM" id="SSF57716">
    <property type="entry name" value="Glucocorticoid receptor-like (DNA-binding domain)"/>
    <property type="match status" value="1"/>
</dbReference>
<evidence type="ECO:0000256" key="5">
    <source>
        <dbReference type="PROSITE-ProRule" id="PRU00449"/>
    </source>
</evidence>
<dbReference type="OrthoDB" id="981262at2759"/>
<comment type="function">
    <text evidence="1">May be involved in environmental stress response.</text>
</comment>
<feature type="compositionally biased region" description="Polar residues" evidence="6">
    <location>
        <begin position="39"/>
        <end position="50"/>
    </location>
</feature>
<protein>
    <submittedName>
        <fullName evidence="10">Zinc finger A20 and AN1 domain-containing stress-associated protein 8</fullName>
    </submittedName>
</protein>
<evidence type="ECO:0000259" key="7">
    <source>
        <dbReference type="PROSITE" id="PS51036"/>
    </source>
</evidence>
<dbReference type="Gene3D" id="1.20.5.4770">
    <property type="match status" value="1"/>
</dbReference>
<gene>
    <name evidence="10" type="primary">LOC110415996</name>
</gene>
<reference evidence="10" key="1">
    <citation type="submission" date="2025-08" db="UniProtKB">
        <authorList>
            <consortium name="RefSeq"/>
        </authorList>
    </citation>
    <scope>IDENTIFICATION</scope>
    <source>
        <tissue evidence="10">Leaf</tissue>
    </source>
</reference>
<dbReference type="PROSITE" id="PS51039">
    <property type="entry name" value="ZF_AN1"/>
    <property type="match status" value="1"/>
</dbReference>
<evidence type="ECO:0000256" key="3">
    <source>
        <dbReference type="ARBA" id="ARBA00022771"/>
    </source>
</evidence>
<evidence type="ECO:0000256" key="4">
    <source>
        <dbReference type="ARBA" id="ARBA00022833"/>
    </source>
</evidence>
<accession>A0A6J1A955</accession>
<feature type="domain" description="A20-type" evidence="7">
    <location>
        <begin position="2"/>
        <end position="36"/>
    </location>
</feature>
<keyword evidence="2" id="KW-0479">Metal-binding</keyword>
<dbReference type="Pfam" id="PF01754">
    <property type="entry name" value="zf-A20"/>
    <property type="match status" value="1"/>
</dbReference>
<dbReference type="AlphaFoldDB" id="A0A6J1A955"/>
<dbReference type="GO" id="GO:0003677">
    <property type="term" value="F:DNA binding"/>
    <property type="evidence" value="ECO:0007669"/>
    <property type="project" value="InterPro"/>
</dbReference>
<evidence type="ECO:0000313" key="10">
    <source>
        <dbReference type="RefSeq" id="XP_021283488.1"/>
    </source>
</evidence>
<dbReference type="GO" id="GO:0008270">
    <property type="term" value="F:zinc ion binding"/>
    <property type="evidence" value="ECO:0007669"/>
    <property type="project" value="UniProtKB-KW"/>
</dbReference>
<dbReference type="Gene3D" id="4.10.1110.10">
    <property type="entry name" value="AN1-like Zinc finger"/>
    <property type="match status" value="1"/>
</dbReference>
<evidence type="ECO:0000256" key="1">
    <source>
        <dbReference type="ARBA" id="ARBA00003732"/>
    </source>
</evidence>
<sequence>MVNATPLCVNGCGFYGSAETKNLCSKCYKLELFKQELSNSARTNDPTSAAPNRCASVDSGPSKIKNRCESCNKKLGSMGFTCRCGKVFCQVHLYPMEHSCQYDFQKADRQILAKQNPVIKGDRLKSRI</sequence>
<evidence type="ECO:0000256" key="6">
    <source>
        <dbReference type="SAM" id="MobiDB-lite"/>
    </source>
</evidence>
<dbReference type="Proteomes" id="UP000504621">
    <property type="component" value="Unplaced"/>
</dbReference>
<feature type="region of interest" description="Disordered" evidence="6">
    <location>
        <begin position="39"/>
        <end position="62"/>
    </location>
</feature>
<feature type="domain" description="AN1-type" evidence="8">
    <location>
        <begin position="62"/>
        <end position="108"/>
    </location>
</feature>
<dbReference type="InterPro" id="IPR035896">
    <property type="entry name" value="AN1-like_Znf"/>
</dbReference>
<keyword evidence="3 5" id="KW-0863">Zinc-finger</keyword>
<dbReference type="PANTHER" id="PTHR10634:SF124">
    <property type="entry name" value="ZINC FINGER A20 AND AN1 DOMAIN-CONTAINING STRESS-ASSOCIATED PROTEIN 8-RELATED"/>
    <property type="match status" value="1"/>
</dbReference>
<dbReference type="InterPro" id="IPR050652">
    <property type="entry name" value="AN1_A20_ZnFinger"/>
</dbReference>
<keyword evidence="4" id="KW-0862">Zinc</keyword>
<dbReference type="PROSITE" id="PS51036">
    <property type="entry name" value="ZF_A20"/>
    <property type="match status" value="1"/>
</dbReference>
<name>A0A6J1A955_9ROSI</name>
<evidence type="ECO:0000313" key="9">
    <source>
        <dbReference type="Proteomes" id="UP000504621"/>
    </source>
</evidence>
<dbReference type="RefSeq" id="XP_021283488.1">
    <property type="nucleotide sequence ID" value="XM_021427813.1"/>
</dbReference>
<dbReference type="InterPro" id="IPR002653">
    <property type="entry name" value="Znf_A20"/>
</dbReference>
<dbReference type="SMART" id="SM00259">
    <property type="entry name" value="ZnF_A20"/>
    <property type="match status" value="1"/>
</dbReference>
<keyword evidence="9" id="KW-1185">Reference proteome</keyword>
<dbReference type="SMART" id="SM00154">
    <property type="entry name" value="ZnF_AN1"/>
    <property type="match status" value="1"/>
</dbReference>
<dbReference type="PANTHER" id="PTHR10634">
    <property type="entry name" value="AN1-TYPE ZINC FINGER PROTEIN"/>
    <property type="match status" value="1"/>
</dbReference>
<dbReference type="SUPFAM" id="SSF118310">
    <property type="entry name" value="AN1-like Zinc finger"/>
    <property type="match status" value="1"/>
</dbReference>
<dbReference type="Pfam" id="PF01428">
    <property type="entry name" value="zf-AN1"/>
    <property type="match status" value="1"/>
</dbReference>
<evidence type="ECO:0000256" key="2">
    <source>
        <dbReference type="ARBA" id="ARBA00022723"/>
    </source>
</evidence>
<dbReference type="InterPro" id="IPR000058">
    <property type="entry name" value="Znf_AN1"/>
</dbReference>
<organism evidence="9 10">
    <name type="scientific">Herrania umbratica</name>
    <dbReference type="NCBI Taxonomy" id="108875"/>
    <lineage>
        <taxon>Eukaryota</taxon>
        <taxon>Viridiplantae</taxon>
        <taxon>Streptophyta</taxon>
        <taxon>Embryophyta</taxon>
        <taxon>Tracheophyta</taxon>
        <taxon>Spermatophyta</taxon>
        <taxon>Magnoliopsida</taxon>
        <taxon>eudicotyledons</taxon>
        <taxon>Gunneridae</taxon>
        <taxon>Pentapetalae</taxon>
        <taxon>rosids</taxon>
        <taxon>malvids</taxon>
        <taxon>Malvales</taxon>
        <taxon>Malvaceae</taxon>
        <taxon>Byttnerioideae</taxon>
        <taxon>Herrania</taxon>
    </lineage>
</organism>